<sequence>MKNNLLETLVTVCLLALAILLLNPFQFWMPDMMVMVMLAVTLGLFGIYASFILREKMVDERDGLHRTLAGRNAFLAGSGVLTLAIVIQGYTHSVDPWLVITLITMIIVKIMTRMWSDKNL</sequence>
<accession>A0A2H0BDC1</accession>
<comment type="caution">
    <text evidence="2">The sequence shown here is derived from an EMBL/GenBank/DDBJ whole genome shotgun (WGS) entry which is preliminary data.</text>
</comment>
<feature type="transmembrane region" description="Helical" evidence="1">
    <location>
        <begin position="97"/>
        <end position="115"/>
    </location>
</feature>
<evidence type="ECO:0008006" key="4">
    <source>
        <dbReference type="Google" id="ProtNLM"/>
    </source>
</evidence>
<reference evidence="2 3" key="1">
    <citation type="submission" date="2017-09" db="EMBL/GenBank/DDBJ databases">
        <title>Depth-based differentiation of microbial function through sediment-hosted aquifers and enrichment of novel symbionts in the deep terrestrial subsurface.</title>
        <authorList>
            <person name="Probst A.J."/>
            <person name="Ladd B."/>
            <person name="Jarett J.K."/>
            <person name="Geller-Mcgrath D.E."/>
            <person name="Sieber C.M."/>
            <person name="Emerson J.B."/>
            <person name="Anantharaman K."/>
            <person name="Thomas B.C."/>
            <person name="Malmstrom R."/>
            <person name="Stieglmeier M."/>
            <person name="Klingl A."/>
            <person name="Woyke T."/>
            <person name="Ryan C.M."/>
            <person name="Banfield J.F."/>
        </authorList>
    </citation>
    <scope>NUCLEOTIDE SEQUENCE [LARGE SCALE GENOMIC DNA]</scope>
    <source>
        <strain evidence="2">CG22_combo_CG10-13_8_21_14_all_42_17</strain>
    </source>
</reference>
<gene>
    <name evidence="2" type="ORF">COX06_02090</name>
</gene>
<evidence type="ECO:0000313" key="3">
    <source>
        <dbReference type="Proteomes" id="UP000229794"/>
    </source>
</evidence>
<evidence type="ECO:0000256" key="1">
    <source>
        <dbReference type="SAM" id="Phobius"/>
    </source>
</evidence>
<organism evidence="2 3">
    <name type="scientific">Candidatus Zambryskibacteria bacterium CG22_combo_CG10-13_8_21_14_all_42_17</name>
    <dbReference type="NCBI Taxonomy" id="1975118"/>
    <lineage>
        <taxon>Bacteria</taxon>
        <taxon>Candidatus Zambryskiibacteriota</taxon>
    </lineage>
</organism>
<evidence type="ECO:0000313" key="2">
    <source>
        <dbReference type="EMBL" id="PIP55624.1"/>
    </source>
</evidence>
<feature type="transmembrane region" description="Helical" evidence="1">
    <location>
        <begin position="34"/>
        <end position="53"/>
    </location>
</feature>
<name>A0A2H0BDC1_9BACT</name>
<protein>
    <recommendedName>
        <fullName evidence="4">DUF2178 domain-containing protein</fullName>
    </recommendedName>
</protein>
<dbReference type="AlphaFoldDB" id="A0A2H0BDC1"/>
<feature type="transmembrane region" description="Helical" evidence="1">
    <location>
        <begin position="73"/>
        <end position="91"/>
    </location>
</feature>
<dbReference type="Proteomes" id="UP000229794">
    <property type="component" value="Unassembled WGS sequence"/>
</dbReference>
<dbReference type="EMBL" id="PCST01000025">
    <property type="protein sequence ID" value="PIP55624.1"/>
    <property type="molecule type" value="Genomic_DNA"/>
</dbReference>
<keyword evidence="1" id="KW-0812">Transmembrane</keyword>
<proteinExistence type="predicted"/>
<keyword evidence="1" id="KW-0472">Membrane</keyword>
<keyword evidence="1" id="KW-1133">Transmembrane helix</keyword>